<feature type="region of interest" description="Disordered" evidence="1">
    <location>
        <begin position="93"/>
        <end position="133"/>
    </location>
</feature>
<reference evidence="2" key="1">
    <citation type="submission" date="2018-07" db="EMBL/GenBank/DDBJ databases">
        <authorList>
            <consortium name="PulseNet: The National Subtyping Network for Foodborne Disease Surveillance"/>
            <person name="Tarr C.L."/>
            <person name="Trees E."/>
            <person name="Katz L.S."/>
            <person name="Carleton-Romer H.A."/>
            <person name="Stroika S."/>
            <person name="Kucerova Z."/>
            <person name="Roache K.F."/>
            <person name="Sabol A.L."/>
            <person name="Besser J."/>
            <person name="Gerner-Smidt P."/>
        </authorList>
    </citation>
    <scope>NUCLEOTIDE SEQUENCE</scope>
    <source>
        <strain evidence="2">PNUSAS044948</strain>
    </source>
</reference>
<dbReference type="EMBL" id="AAGFSO010000016">
    <property type="protein sequence ID" value="EBN4402354.1"/>
    <property type="molecule type" value="Genomic_DNA"/>
</dbReference>
<proteinExistence type="predicted"/>
<dbReference type="AlphaFoldDB" id="A0A5V3WMT1"/>
<accession>A0A5V3WMT1</accession>
<sequence>MAIVKRKSVNAASATGKAIVSVHVENGKKPGLLTLDDFTSEYRAVVKELLTLKRKNAVKSGNFDNPVLNRVVEQAVMRIVYVGQKQKIAPSKIRQMVTSSSNSARSQRNWQPQKALERSSGMLTGASRLRKIG</sequence>
<name>A0A5V3WMT1_SALER</name>
<gene>
    <name evidence="2" type="ORF">DSA09_20145</name>
</gene>
<comment type="caution">
    <text evidence="2">The sequence shown here is derived from an EMBL/GenBank/DDBJ whole genome shotgun (WGS) entry which is preliminary data.</text>
</comment>
<evidence type="ECO:0000313" key="2">
    <source>
        <dbReference type="EMBL" id="EBN4402354.1"/>
    </source>
</evidence>
<evidence type="ECO:0000256" key="1">
    <source>
        <dbReference type="SAM" id="MobiDB-lite"/>
    </source>
</evidence>
<feature type="compositionally biased region" description="Polar residues" evidence="1">
    <location>
        <begin position="96"/>
        <end position="112"/>
    </location>
</feature>
<organism evidence="2">
    <name type="scientific">Salmonella enterica</name>
    <name type="common">Salmonella choleraesuis</name>
    <dbReference type="NCBI Taxonomy" id="28901"/>
    <lineage>
        <taxon>Bacteria</taxon>
        <taxon>Pseudomonadati</taxon>
        <taxon>Pseudomonadota</taxon>
        <taxon>Gammaproteobacteria</taxon>
        <taxon>Enterobacterales</taxon>
        <taxon>Enterobacteriaceae</taxon>
        <taxon>Salmonella</taxon>
    </lineage>
</organism>
<protein>
    <submittedName>
        <fullName evidence="2">Uncharacterized protein</fullName>
    </submittedName>
</protein>